<evidence type="ECO:0000256" key="13">
    <source>
        <dbReference type="SAM" id="Phobius"/>
    </source>
</evidence>
<reference evidence="14 15" key="1">
    <citation type="submission" date="2019-03" db="EMBL/GenBank/DDBJ databases">
        <title>Genomic Encyclopedia of Type Strains, Phase IV (KMG-IV): sequencing the most valuable type-strain genomes for metagenomic binning, comparative biology and taxonomic classification.</title>
        <authorList>
            <person name="Goeker M."/>
        </authorList>
    </citation>
    <scope>NUCLEOTIDE SEQUENCE [LARGE SCALE GENOMIC DNA]</scope>
    <source>
        <strain evidence="14 15">DSM 100055</strain>
    </source>
</reference>
<evidence type="ECO:0000256" key="11">
    <source>
        <dbReference type="NCBIfam" id="TIGR00560"/>
    </source>
</evidence>
<dbReference type="PIRSF" id="PIRSF000847">
    <property type="entry name" value="Phos_ph_gly_syn"/>
    <property type="match status" value="1"/>
</dbReference>
<dbReference type="InterPro" id="IPR043130">
    <property type="entry name" value="CDP-OH_PTrfase_TM_dom"/>
</dbReference>
<protein>
    <recommendedName>
        <fullName evidence="11">CDP-diacylglycerol--glycerol-3-phosphate 3-phosphatidyltransferase</fullName>
        <ecNumber evidence="11">2.7.8.5</ecNumber>
    </recommendedName>
</protein>
<proteinExistence type="inferred from homology"/>
<dbReference type="InterPro" id="IPR048254">
    <property type="entry name" value="CDP_ALCOHOL_P_TRANSF_CS"/>
</dbReference>
<sequence length="169" mass="19236">MNIANFLTIFRIILIIPFIYYLKIPNNEYTAFIIFTIASITDFLDGYIARKYNLITDFGKLMDPLADKILVFSALIIFVELKYIPSWMVIVILTRDFLINGIRNLAASKGAVIAAGMSGKIKTTTQMIAILIIVLLGNSNISEYIMYIPVFFTVYSGLEYIVKSKKYFL</sequence>
<evidence type="ECO:0000256" key="3">
    <source>
        <dbReference type="ARBA" id="ARBA00022516"/>
    </source>
</evidence>
<evidence type="ECO:0000313" key="15">
    <source>
        <dbReference type="Proteomes" id="UP000294678"/>
    </source>
</evidence>
<evidence type="ECO:0000256" key="2">
    <source>
        <dbReference type="ARBA" id="ARBA00010441"/>
    </source>
</evidence>
<feature type="transmembrane region" description="Helical" evidence="13">
    <location>
        <begin position="144"/>
        <end position="162"/>
    </location>
</feature>
<dbReference type="GO" id="GO:0046474">
    <property type="term" value="P:glycerophospholipid biosynthetic process"/>
    <property type="evidence" value="ECO:0007669"/>
    <property type="project" value="TreeGrafter"/>
</dbReference>
<evidence type="ECO:0000256" key="7">
    <source>
        <dbReference type="ARBA" id="ARBA00023098"/>
    </source>
</evidence>
<evidence type="ECO:0000256" key="5">
    <source>
        <dbReference type="ARBA" id="ARBA00022692"/>
    </source>
</evidence>
<keyword evidence="8 13" id="KW-0472">Membrane</keyword>
<dbReference type="InterPro" id="IPR050324">
    <property type="entry name" value="CDP-alcohol_PTase-I"/>
</dbReference>
<dbReference type="RefSeq" id="WP_134112494.1">
    <property type="nucleotide sequence ID" value="NZ_SOBG01000002.1"/>
</dbReference>
<accession>A0AA46DZR8</accession>
<keyword evidence="9" id="KW-0594">Phospholipid biosynthesis</keyword>
<dbReference type="InterPro" id="IPR004570">
    <property type="entry name" value="Phosphatidylglycerol_P_synth"/>
</dbReference>
<dbReference type="Gene3D" id="1.20.120.1760">
    <property type="match status" value="1"/>
</dbReference>
<comment type="subcellular location">
    <subcellularLocation>
        <location evidence="1">Membrane</location>
        <topology evidence="1">Multi-pass membrane protein</topology>
    </subcellularLocation>
</comment>
<keyword evidence="5 13" id="KW-0812">Transmembrane</keyword>
<feature type="transmembrane region" description="Helical" evidence="13">
    <location>
        <begin position="6"/>
        <end position="22"/>
    </location>
</feature>
<evidence type="ECO:0000256" key="8">
    <source>
        <dbReference type="ARBA" id="ARBA00023136"/>
    </source>
</evidence>
<comment type="caution">
    <text evidence="14">The sequence shown here is derived from an EMBL/GenBank/DDBJ whole genome shotgun (WGS) entry which is preliminary data.</text>
</comment>
<keyword evidence="3" id="KW-0444">Lipid biosynthesis</keyword>
<keyword evidence="15" id="KW-1185">Reference proteome</keyword>
<evidence type="ECO:0000256" key="9">
    <source>
        <dbReference type="ARBA" id="ARBA00023209"/>
    </source>
</evidence>
<evidence type="ECO:0000256" key="10">
    <source>
        <dbReference type="ARBA" id="ARBA00023264"/>
    </source>
</evidence>
<keyword evidence="7" id="KW-0443">Lipid metabolism</keyword>
<feature type="transmembrane region" description="Helical" evidence="13">
    <location>
        <begin position="69"/>
        <end position="93"/>
    </location>
</feature>
<evidence type="ECO:0000256" key="4">
    <source>
        <dbReference type="ARBA" id="ARBA00022679"/>
    </source>
</evidence>
<organism evidence="14 15">
    <name type="scientific">Hypnocyclicus thermotrophus</name>
    <dbReference type="NCBI Taxonomy" id="1627895"/>
    <lineage>
        <taxon>Bacteria</taxon>
        <taxon>Fusobacteriati</taxon>
        <taxon>Fusobacteriota</taxon>
        <taxon>Fusobacteriia</taxon>
        <taxon>Fusobacteriales</taxon>
        <taxon>Fusobacteriaceae</taxon>
        <taxon>Hypnocyclicus</taxon>
    </lineage>
</organism>
<keyword evidence="10" id="KW-1208">Phospholipid metabolism</keyword>
<dbReference type="PROSITE" id="PS00379">
    <property type="entry name" value="CDP_ALCOHOL_P_TRANSF"/>
    <property type="match status" value="1"/>
</dbReference>
<evidence type="ECO:0000256" key="12">
    <source>
        <dbReference type="RuleBase" id="RU003750"/>
    </source>
</evidence>
<keyword evidence="4 12" id="KW-0808">Transferase</keyword>
<dbReference type="Proteomes" id="UP000294678">
    <property type="component" value="Unassembled WGS sequence"/>
</dbReference>
<dbReference type="GO" id="GO:0008444">
    <property type="term" value="F:CDP-diacylglycerol-glycerol-3-phosphate 3-phosphatidyltransferase activity"/>
    <property type="evidence" value="ECO:0007669"/>
    <property type="project" value="UniProtKB-UniRule"/>
</dbReference>
<dbReference type="Pfam" id="PF01066">
    <property type="entry name" value="CDP-OH_P_transf"/>
    <property type="match status" value="1"/>
</dbReference>
<dbReference type="PANTHER" id="PTHR14269:SF62">
    <property type="entry name" value="CDP-DIACYLGLYCEROL--GLYCEROL-3-PHOSPHATE 3-PHOSPHATIDYLTRANSFERASE 1, CHLOROPLASTIC"/>
    <property type="match status" value="1"/>
</dbReference>
<dbReference type="PANTHER" id="PTHR14269">
    <property type="entry name" value="CDP-DIACYLGLYCEROL--GLYCEROL-3-PHOSPHATE 3-PHOSPHATIDYLTRANSFERASE-RELATED"/>
    <property type="match status" value="1"/>
</dbReference>
<evidence type="ECO:0000256" key="1">
    <source>
        <dbReference type="ARBA" id="ARBA00004141"/>
    </source>
</evidence>
<comment type="similarity">
    <text evidence="2 12">Belongs to the CDP-alcohol phosphatidyltransferase class-I family.</text>
</comment>
<dbReference type="GO" id="GO:0016020">
    <property type="term" value="C:membrane"/>
    <property type="evidence" value="ECO:0007669"/>
    <property type="project" value="UniProtKB-SubCell"/>
</dbReference>
<dbReference type="EC" id="2.7.8.5" evidence="11"/>
<keyword evidence="6 13" id="KW-1133">Transmembrane helix</keyword>
<dbReference type="NCBIfam" id="TIGR00560">
    <property type="entry name" value="pgsA"/>
    <property type="match status" value="1"/>
</dbReference>
<evidence type="ECO:0000256" key="6">
    <source>
        <dbReference type="ARBA" id="ARBA00022989"/>
    </source>
</evidence>
<dbReference type="InterPro" id="IPR000462">
    <property type="entry name" value="CDP-OH_P_trans"/>
</dbReference>
<dbReference type="EMBL" id="SOBG01000002">
    <property type="protein sequence ID" value="TDT71900.1"/>
    <property type="molecule type" value="Genomic_DNA"/>
</dbReference>
<name>A0AA46DZR8_9FUSO</name>
<gene>
    <name evidence="14" type="ORF">EV215_0592</name>
</gene>
<feature type="transmembrane region" description="Helical" evidence="13">
    <location>
        <begin position="29"/>
        <end position="49"/>
    </location>
</feature>
<dbReference type="AlphaFoldDB" id="A0AA46DZR8"/>
<evidence type="ECO:0000313" key="14">
    <source>
        <dbReference type="EMBL" id="TDT71900.1"/>
    </source>
</evidence>